<keyword evidence="3" id="KW-1185">Reference proteome</keyword>
<evidence type="ECO:0000313" key="3">
    <source>
        <dbReference type="Proteomes" id="UP000249819"/>
    </source>
</evidence>
<sequence>MKHFIYALMLLVSSSANAQITKEVIRPGIKILCEPMAFFKPYVTDDPQKGLAAGPSTVQITVVNPVSGSWNVFYTGNNTTNQGYITNYKTVMTKDGTFLIWQADMLISDRFERMDKVNNPFPVNKATQPFSEQKSLPAKITLNTCTGDVEITGQVVGTKKYHCTVSPSNILYGWGNDGSLLAITFGTPVYAHPVN</sequence>
<dbReference type="Proteomes" id="UP000249819">
    <property type="component" value="Unassembled WGS sequence"/>
</dbReference>
<keyword evidence="1" id="KW-0732">Signal</keyword>
<feature type="chain" id="PRO_5016242612" evidence="1">
    <location>
        <begin position="19"/>
        <end position="195"/>
    </location>
</feature>
<name>A0A327WC32_9BACT</name>
<gene>
    <name evidence="2" type="ORF">CLV59_101840</name>
</gene>
<dbReference type="AlphaFoldDB" id="A0A327WC32"/>
<dbReference type="RefSeq" id="WP_111590727.1">
    <property type="nucleotide sequence ID" value="NZ_QLMA01000001.1"/>
</dbReference>
<accession>A0A327WC32</accession>
<proteinExistence type="predicted"/>
<evidence type="ECO:0000256" key="1">
    <source>
        <dbReference type="SAM" id="SignalP"/>
    </source>
</evidence>
<reference evidence="2 3" key="1">
    <citation type="submission" date="2018-06" db="EMBL/GenBank/DDBJ databases">
        <title>Genomic Encyclopedia of Archaeal and Bacterial Type Strains, Phase II (KMG-II): from individual species to whole genera.</title>
        <authorList>
            <person name="Goeker M."/>
        </authorList>
    </citation>
    <scope>NUCLEOTIDE SEQUENCE [LARGE SCALE GENOMIC DNA]</scope>
    <source>
        <strain evidence="2 3">DSM 29821</strain>
    </source>
</reference>
<feature type="signal peptide" evidence="1">
    <location>
        <begin position="1"/>
        <end position="18"/>
    </location>
</feature>
<protein>
    <submittedName>
        <fullName evidence="2">Uncharacterized protein</fullName>
    </submittedName>
</protein>
<comment type="caution">
    <text evidence="2">The sequence shown here is derived from an EMBL/GenBank/DDBJ whole genome shotgun (WGS) entry which is preliminary data.</text>
</comment>
<dbReference type="EMBL" id="QLMA01000001">
    <property type="protein sequence ID" value="RAJ88075.1"/>
    <property type="molecule type" value="Genomic_DNA"/>
</dbReference>
<evidence type="ECO:0000313" key="2">
    <source>
        <dbReference type="EMBL" id="RAJ88075.1"/>
    </source>
</evidence>
<organism evidence="2 3">
    <name type="scientific">Chitinophaga dinghuensis</name>
    <dbReference type="NCBI Taxonomy" id="1539050"/>
    <lineage>
        <taxon>Bacteria</taxon>
        <taxon>Pseudomonadati</taxon>
        <taxon>Bacteroidota</taxon>
        <taxon>Chitinophagia</taxon>
        <taxon>Chitinophagales</taxon>
        <taxon>Chitinophagaceae</taxon>
        <taxon>Chitinophaga</taxon>
    </lineage>
</organism>